<dbReference type="PRINTS" id="PR00111">
    <property type="entry name" value="ABHYDROLASE"/>
</dbReference>
<reference evidence="4 5" key="1">
    <citation type="submission" date="2018-05" db="EMBL/GenBank/DDBJ databases">
        <title>Genomic Encyclopedia of Type Strains, Phase IV (KMG-IV): sequencing the most valuable type-strain genomes for metagenomic binning, comparative biology and taxonomic classification.</title>
        <authorList>
            <person name="Goeker M."/>
        </authorList>
    </citation>
    <scope>NUCLEOTIDE SEQUENCE [LARGE SCALE GENOMIC DNA]</scope>
    <source>
        <strain evidence="4 5">DSM 103371</strain>
    </source>
</reference>
<comment type="similarity">
    <text evidence="2">Belongs to the AB hydrolase superfamily. Bacterial non-heme haloperoxidase / perhydrolase family.</text>
</comment>
<sequence>MDQRIDSAVNIRVEDTGGPGRPVVLIHGWPLSGEAWAHQLPALRDAGFRVITYDRRGFGRSDKPNHGYDYDTLADDLEAVMDDKDLRDVTLVGFSMGGGEVARYISAHGEDRLHSVVFASAVPPFMMKTDDNPGGPLDEDKAEKMEADLKQNRATFFEGFTKNFFTANGDLKVSEPERQMAISLCEQSDQTAALKCMEAFGTTDFRDDLKKITVPTLVIHGDSDGVVPIEGSGERTHRMVPGSEMHVIRDAPHGCNVSHADDFNSALIEFLRK</sequence>
<name>A0A316G4U5_9RHOB</name>
<dbReference type="InterPro" id="IPR029058">
    <property type="entry name" value="AB_hydrolase_fold"/>
</dbReference>
<dbReference type="InterPro" id="IPR000639">
    <property type="entry name" value="Epox_hydrolase-like"/>
</dbReference>
<organism evidence="4 5">
    <name type="scientific">Silicimonas algicola</name>
    <dbReference type="NCBI Taxonomy" id="1826607"/>
    <lineage>
        <taxon>Bacteria</taxon>
        <taxon>Pseudomonadati</taxon>
        <taxon>Pseudomonadota</taxon>
        <taxon>Alphaproteobacteria</taxon>
        <taxon>Rhodobacterales</taxon>
        <taxon>Paracoccaceae</taxon>
    </lineage>
</organism>
<keyword evidence="1" id="KW-0378">Hydrolase</keyword>
<evidence type="ECO:0000313" key="5">
    <source>
        <dbReference type="Proteomes" id="UP000245390"/>
    </source>
</evidence>
<dbReference type="AlphaFoldDB" id="A0A316G4U5"/>
<dbReference type="PRINTS" id="PR00412">
    <property type="entry name" value="EPOXHYDRLASE"/>
</dbReference>
<dbReference type="Proteomes" id="UP000245390">
    <property type="component" value="Unassembled WGS sequence"/>
</dbReference>
<dbReference type="GO" id="GO:0016787">
    <property type="term" value="F:hydrolase activity"/>
    <property type="evidence" value="ECO:0007669"/>
    <property type="project" value="UniProtKB-KW"/>
</dbReference>
<comment type="caution">
    <text evidence="4">The sequence shown here is derived from an EMBL/GenBank/DDBJ whole genome shotgun (WGS) entry which is preliminary data.</text>
</comment>
<accession>A0A316G4U5</accession>
<dbReference type="Pfam" id="PF00561">
    <property type="entry name" value="Abhydrolase_1"/>
    <property type="match status" value="1"/>
</dbReference>
<dbReference type="KEGG" id="salo:EF888_18465"/>
<dbReference type="OrthoDB" id="9779853at2"/>
<dbReference type="GO" id="GO:0016020">
    <property type="term" value="C:membrane"/>
    <property type="evidence" value="ECO:0007669"/>
    <property type="project" value="TreeGrafter"/>
</dbReference>
<dbReference type="EMBL" id="QGGV01000005">
    <property type="protein sequence ID" value="PWK55964.1"/>
    <property type="molecule type" value="Genomic_DNA"/>
</dbReference>
<dbReference type="SUPFAM" id="SSF53474">
    <property type="entry name" value="alpha/beta-Hydrolases"/>
    <property type="match status" value="1"/>
</dbReference>
<evidence type="ECO:0000313" key="4">
    <source>
        <dbReference type="EMBL" id="PWK55964.1"/>
    </source>
</evidence>
<keyword evidence="5" id="KW-1185">Reference proteome</keyword>
<evidence type="ECO:0000256" key="2">
    <source>
        <dbReference type="ARBA" id="ARBA00038128"/>
    </source>
</evidence>
<dbReference type="FunFam" id="3.40.50.1820:FF:000205">
    <property type="entry name" value="Non-haem bromoperoxidase BPO-A2"/>
    <property type="match status" value="1"/>
</dbReference>
<protein>
    <submittedName>
        <fullName evidence="4">Pimeloyl-ACP methyl ester carboxylesterase</fullName>
    </submittedName>
</protein>
<gene>
    <name evidence="4" type="ORF">C8D95_10526</name>
</gene>
<feature type="domain" description="AB hydrolase-1" evidence="3">
    <location>
        <begin position="22"/>
        <end position="253"/>
    </location>
</feature>
<dbReference type="InterPro" id="IPR000073">
    <property type="entry name" value="AB_hydrolase_1"/>
</dbReference>
<dbReference type="PANTHER" id="PTHR43798">
    <property type="entry name" value="MONOACYLGLYCEROL LIPASE"/>
    <property type="match status" value="1"/>
</dbReference>
<dbReference type="Gene3D" id="3.40.50.1820">
    <property type="entry name" value="alpha/beta hydrolase"/>
    <property type="match status" value="1"/>
</dbReference>
<dbReference type="RefSeq" id="WP_109759410.1">
    <property type="nucleotide sequence ID" value="NZ_CP034588.1"/>
</dbReference>
<evidence type="ECO:0000256" key="1">
    <source>
        <dbReference type="ARBA" id="ARBA00022801"/>
    </source>
</evidence>
<dbReference type="InterPro" id="IPR050266">
    <property type="entry name" value="AB_hydrolase_sf"/>
</dbReference>
<dbReference type="PANTHER" id="PTHR43798:SF31">
    <property type="entry name" value="AB HYDROLASE SUPERFAMILY PROTEIN YCLE"/>
    <property type="match status" value="1"/>
</dbReference>
<evidence type="ECO:0000259" key="3">
    <source>
        <dbReference type="Pfam" id="PF00561"/>
    </source>
</evidence>
<proteinExistence type="inferred from homology"/>